<proteinExistence type="predicted"/>
<comment type="caution">
    <text evidence="1">The sequence shown here is derived from an EMBL/GenBank/DDBJ whole genome shotgun (WGS) entry which is preliminary data.</text>
</comment>
<evidence type="ECO:0000313" key="1">
    <source>
        <dbReference type="EMBL" id="TMQ69545.1"/>
    </source>
</evidence>
<dbReference type="Pfam" id="PF13589">
    <property type="entry name" value="HATPase_c_3"/>
    <property type="match status" value="1"/>
</dbReference>
<sequence length="524" mass="57224">MGETRVDLLHLLEDLRDAYTGSLEETILTEIVANSLDSTAHGIRLNTDTAKRTLTITDDGSGMKRPELRRYHDIAASTKVRGQGIGFAGVGIKLALLTCDSVYTESRRGKIHVATVWHLASKHRAPWKWVPPEGLVADRGTAIRLELTNALSPLQDPGFVEATLRRHYPPLFDPFFEPLLSSHYPHGVQVAINERSLEAAASEAGERASLAIRIGRKRKPSAIGYLVRDVLPLPEDQRGVAVSTYGKVIRRGWDWIGIHPATPESIGGAIEFPELADCLTLNKADFIRSGPRGMVYLACRRAIQNAVSQQLAEWGDAREAVERTRRKIARPVERDLERVLIDLADDFPLLGTIVEQRSGGQRRLPIGGRASLESGRELVAAAMEASAAHESNVVGNGSLDAEPTATVVQEAAPAERERTADGMIPGAAGFKRPAHYGLRIEFDTRPGDAEISRLVESTVWVNDAHPAFRRAALSRSEGYHLALAVAMALAPLAAEPAQQHRFVTTFLGHWGLSLENGGRGKRGR</sequence>
<organism evidence="1 2">
    <name type="scientific">Eiseniibacteriota bacterium</name>
    <dbReference type="NCBI Taxonomy" id="2212470"/>
    <lineage>
        <taxon>Bacteria</taxon>
        <taxon>Candidatus Eiseniibacteriota</taxon>
    </lineage>
</organism>
<evidence type="ECO:0008006" key="3">
    <source>
        <dbReference type="Google" id="ProtNLM"/>
    </source>
</evidence>
<accession>A0A538U0V5</accession>
<dbReference type="SUPFAM" id="SSF55874">
    <property type="entry name" value="ATPase domain of HSP90 chaperone/DNA topoisomerase II/histidine kinase"/>
    <property type="match status" value="1"/>
</dbReference>
<dbReference type="Gene3D" id="3.30.565.10">
    <property type="entry name" value="Histidine kinase-like ATPase, C-terminal domain"/>
    <property type="match status" value="1"/>
</dbReference>
<protein>
    <recommendedName>
        <fullName evidence="3">ATP-binding protein</fullName>
    </recommendedName>
</protein>
<gene>
    <name evidence="1" type="ORF">E6K80_11305</name>
</gene>
<dbReference type="AlphaFoldDB" id="A0A538U0V5"/>
<name>A0A538U0V5_UNCEI</name>
<dbReference type="EMBL" id="VBPA01000288">
    <property type="protein sequence ID" value="TMQ69545.1"/>
    <property type="molecule type" value="Genomic_DNA"/>
</dbReference>
<evidence type="ECO:0000313" key="2">
    <source>
        <dbReference type="Proteomes" id="UP000319836"/>
    </source>
</evidence>
<dbReference type="Proteomes" id="UP000319836">
    <property type="component" value="Unassembled WGS sequence"/>
</dbReference>
<dbReference type="InterPro" id="IPR036890">
    <property type="entry name" value="HATPase_C_sf"/>
</dbReference>
<reference evidence="1 2" key="1">
    <citation type="journal article" date="2019" name="Nat. Microbiol.">
        <title>Mediterranean grassland soil C-N compound turnover is dependent on rainfall and depth, and is mediated by genomically divergent microorganisms.</title>
        <authorList>
            <person name="Diamond S."/>
            <person name="Andeer P.F."/>
            <person name="Li Z."/>
            <person name="Crits-Christoph A."/>
            <person name="Burstein D."/>
            <person name="Anantharaman K."/>
            <person name="Lane K.R."/>
            <person name="Thomas B.C."/>
            <person name="Pan C."/>
            <person name="Northen T.R."/>
            <person name="Banfield J.F."/>
        </authorList>
    </citation>
    <scope>NUCLEOTIDE SEQUENCE [LARGE SCALE GENOMIC DNA]</scope>
    <source>
        <strain evidence="1">WS_10</strain>
    </source>
</reference>